<gene>
    <name evidence="2" type="ORF">LCGC14_1848770</name>
</gene>
<evidence type="ECO:0000313" key="2">
    <source>
        <dbReference type="EMBL" id="KKL96002.1"/>
    </source>
</evidence>
<dbReference type="EMBL" id="LAZR01018544">
    <property type="protein sequence ID" value="KKL96002.1"/>
    <property type="molecule type" value="Genomic_DNA"/>
</dbReference>
<accession>A0A0F9JA80</accession>
<protein>
    <submittedName>
        <fullName evidence="2">Uncharacterized protein</fullName>
    </submittedName>
</protein>
<name>A0A0F9JA80_9ZZZZ</name>
<comment type="caution">
    <text evidence="2">The sequence shown here is derived from an EMBL/GenBank/DDBJ whole genome shotgun (WGS) entry which is preliminary data.</text>
</comment>
<reference evidence="2" key="1">
    <citation type="journal article" date="2015" name="Nature">
        <title>Complex archaea that bridge the gap between prokaryotes and eukaryotes.</title>
        <authorList>
            <person name="Spang A."/>
            <person name="Saw J.H."/>
            <person name="Jorgensen S.L."/>
            <person name="Zaremba-Niedzwiedzka K."/>
            <person name="Martijn J."/>
            <person name="Lind A.E."/>
            <person name="van Eijk R."/>
            <person name="Schleper C."/>
            <person name="Guy L."/>
            <person name="Ettema T.J."/>
        </authorList>
    </citation>
    <scope>NUCLEOTIDE SEQUENCE</scope>
</reference>
<dbReference type="AlphaFoldDB" id="A0A0F9JA80"/>
<organism evidence="2">
    <name type="scientific">marine sediment metagenome</name>
    <dbReference type="NCBI Taxonomy" id="412755"/>
    <lineage>
        <taxon>unclassified sequences</taxon>
        <taxon>metagenomes</taxon>
        <taxon>ecological metagenomes</taxon>
    </lineage>
</organism>
<proteinExistence type="predicted"/>
<evidence type="ECO:0000256" key="1">
    <source>
        <dbReference type="SAM" id="MobiDB-lite"/>
    </source>
</evidence>
<feature type="non-terminal residue" evidence="2">
    <location>
        <position position="1"/>
    </location>
</feature>
<sequence length="272" mass="29470">LQLIKEAPPLSLLTGSPDERLAEATEVANALSPLINTKKLYANINGRKHVLFEGWTTLGALVGVFPVTAWTRPVEQGWEARVEARTLSGAIVGAAEAQCLRTEKIWSNRDDYALRSMAQTRAGGKALRMPLGFIMSLAGYEATPAEEIPRDEPAATRPAPKPSVRRAPPARKSPPPDAEDGDDGERSKLFGLATEMWGDKDTHTAICAALSLPSEGEGAIREHWLDKGGTYKQAQPYLAEVRRHEVGGKSFEDACRIVNAFAQLTEDTGKAT</sequence>
<feature type="region of interest" description="Disordered" evidence="1">
    <location>
        <begin position="145"/>
        <end position="186"/>
    </location>
</feature>